<dbReference type="Gene3D" id="3.40.50.1110">
    <property type="entry name" value="SGNH hydrolase"/>
    <property type="match status" value="1"/>
</dbReference>
<sequence length="292" mass="32075">MGKKRRRSGSGRTSKWVYGVLGVLAVGAVAVTAVAMQPRTPETTIAWNRDHTALPVDSPEPIPVRTQLVDVMPRLRDMSRPFNIVTLGDSTGAGRQTWTALTGEWIGQKYGRTVKGSQWDIHSEPNGYGPVGWNLSEGEGAPVTYWNGSSAAKDAVYSLENLDELAPLPGESVDLVFINHGHNHADYELLPEARDLIEEATARFPNAAIVVILQNPEREASPHRETQRMGVAKLGRWAQQQGYPTIDVYTPFSEQDVEALLDDTLYHPTLEGYKFWAGVVEKALDDADPSAS</sequence>
<reference evidence="3 4" key="1">
    <citation type="submission" date="2018-11" db="EMBL/GenBank/DDBJ databases">
        <title>Sequencing the genomes of 1000 actinobacteria strains.</title>
        <authorList>
            <person name="Klenk H.-P."/>
        </authorList>
    </citation>
    <scope>NUCLEOTIDE SEQUENCE [LARGE SCALE GENOMIC DNA]</scope>
    <source>
        <strain evidence="3 4">DSM 14012</strain>
    </source>
</reference>
<dbReference type="InterPro" id="IPR013830">
    <property type="entry name" value="SGNH_hydro"/>
</dbReference>
<keyword evidence="4" id="KW-1185">Reference proteome</keyword>
<evidence type="ECO:0000313" key="3">
    <source>
        <dbReference type="EMBL" id="ROR81143.1"/>
    </source>
</evidence>
<dbReference type="InterPro" id="IPR036514">
    <property type="entry name" value="SGNH_hydro_sf"/>
</dbReference>
<keyword evidence="1" id="KW-0812">Transmembrane</keyword>
<organism evidence="3 4">
    <name type="scientific">Plantibacter flavus</name>
    <dbReference type="NCBI Taxonomy" id="150123"/>
    <lineage>
        <taxon>Bacteria</taxon>
        <taxon>Bacillati</taxon>
        <taxon>Actinomycetota</taxon>
        <taxon>Actinomycetes</taxon>
        <taxon>Micrococcales</taxon>
        <taxon>Microbacteriaceae</taxon>
        <taxon>Plantibacter</taxon>
    </lineage>
</organism>
<proteinExistence type="predicted"/>
<gene>
    <name evidence="3" type="ORF">EDD42_1195</name>
</gene>
<evidence type="ECO:0000313" key="4">
    <source>
        <dbReference type="Proteomes" id="UP000266915"/>
    </source>
</evidence>
<keyword evidence="1" id="KW-1133">Transmembrane helix</keyword>
<feature type="domain" description="SGNH hydrolase-type esterase" evidence="2">
    <location>
        <begin position="123"/>
        <end position="274"/>
    </location>
</feature>
<dbReference type="CDD" id="cd00229">
    <property type="entry name" value="SGNH_hydrolase"/>
    <property type="match status" value="1"/>
</dbReference>
<dbReference type="Proteomes" id="UP000266915">
    <property type="component" value="Unassembled WGS sequence"/>
</dbReference>
<dbReference type="Pfam" id="PF13472">
    <property type="entry name" value="Lipase_GDSL_2"/>
    <property type="match status" value="1"/>
</dbReference>
<dbReference type="SUPFAM" id="SSF52266">
    <property type="entry name" value="SGNH hydrolase"/>
    <property type="match status" value="1"/>
</dbReference>
<protein>
    <submittedName>
        <fullName evidence="3">Lysophospholipase L1-like esterase</fullName>
    </submittedName>
</protein>
<dbReference type="AlphaFoldDB" id="A0A3N2C0X0"/>
<dbReference type="EMBL" id="RKHL01000001">
    <property type="protein sequence ID" value="ROR81143.1"/>
    <property type="molecule type" value="Genomic_DNA"/>
</dbReference>
<accession>A0A3N2C0X0</accession>
<comment type="caution">
    <text evidence="3">The sequence shown here is derived from an EMBL/GenBank/DDBJ whole genome shotgun (WGS) entry which is preliminary data.</text>
</comment>
<evidence type="ECO:0000259" key="2">
    <source>
        <dbReference type="Pfam" id="PF13472"/>
    </source>
</evidence>
<feature type="transmembrane region" description="Helical" evidence="1">
    <location>
        <begin position="16"/>
        <end position="36"/>
    </location>
</feature>
<name>A0A3N2C0X0_9MICO</name>
<evidence type="ECO:0000256" key="1">
    <source>
        <dbReference type="SAM" id="Phobius"/>
    </source>
</evidence>
<keyword evidence="1" id="KW-0472">Membrane</keyword>